<dbReference type="Proteomes" id="UP000762676">
    <property type="component" value="Unassembled WGS sequence"/>
</dbReference>
<sequence length="178" mass="20809">MHYVFSGAEHREAIARKAQEKGKEELRLYVTEMTDFDDFTITNDNLRLIDYIHRAMEVSDMPLPGPVLDQAQAIQEPADIDIPVNLNAEPQWSKQDFAFLKKTLSNYWCQKKRFFKTEFALVMPSDRFLSIWQFLHVAENRQPDVARPDRLAKLRPMLDHLNSKFKSVYVPNGHVTID</sequence>
<proteinExistence type="predicted"/>
<feature type="domain" description="PiggyBac transposable element-derived protein" evidence="1">
    <location>
        <begin position="103"/>
        <end position="178"/>
    </location>
</feature>
<dbReference type="PANTHER" id="PTHR46599:SF3">
    <property type="entry name" value="PIGGYBAC TRANSPOSABLE ELEMENT-DERIVED PROTEIN 4"/>
    <property type="match status" value="1"/>
</dbReference>
<dbReference type="Pfam" id="PF13843">
    <property type="entry name" value="DDE_Tnp_1_7"/>
    <property type="match status" value="1"/>
</dbReference>
<comment type="caution">
    <text evidence="2">The sequence shown here is derived from an EMBL/GenBank/DDBJ whole genome shotgun (WGS) entry which is preliminary data.</text>
</comment>
<evidence type="ECO:0000313" key="2">
    <source>
        <dbReference type="EMBL" id="GFR59515.1"/>
    </source>
</evidence>
<name>A0AAV4EFM2_9GAST</name>
<protein>
    <submittedName>
        <fullName evidence="2">PiggyBac-like protein Tpb2p</fullName>
    </submittedName>
</protein>
<dbReference type="EMBL" id="BMAT01010718">
    <property type="protein sequence ID" value="GFR59515.1"/>
    <property type="molecule type" value="Genomic_DNA"/>
</dbReference>
<gene>
    <name evidence="2" type="ORF">ElyMa_005387300</name>
</gene>
<evidence type="ECO:0000313" key="3">
    <source>
        <dbReference type="Proteomes" id="UP000762676"/>
    </source>
</evidence>
<accession>A0AAV4EFM2</accession>
<dbReference type="AlphaFoldDB" id="A0AAV4EFM2"/>
<organism evidence="2 3">
    <name type="scientific">Elysia marginata</name>
    <dbReference type="NCBI Taxonomy" id="1093978"/>
    <lineage>
        <taxon>Eukaryota</taxon>
        <taxon>Metazoa</taxon>
        <taxon>Spiralia</taxon>
        <taxon>Lophotrochozoa</taxon>
        <taxon>Mollusca</taxon>
        <taxon>Gastropoda</taxon>
        <taxon>Heterobranchia</taxon>
        <taxon>Euthyneura</taxon>
        <taxon>Panpulmonata</taxon>
        <taxon>Sacoglossa</taxon>
        <taxon>Placobranchoidea</taxon>
        <taxon>Plakobranchidae</taxon>
        <taxon>Elysia</taxon>
    </lineage>
</organism>
<reference evidence="2 3" key="1">
    <citation type="journal article" date="2021" name="Elife">
        <title>Chloroplast acquisition without the gene transfer in kleptoplastic sea slugs, Plakobranchus ocellatus.</title>
        <authorList>
            <person name="Maeda T."/>
            <person name="Takahashi S."/>
            <person name="Yoshida T."/>
            <person name="Shimamura S."/>
            <person name="Takaki Y."/>
            <person name="Nagai Y."/>
            <person name="Toyoda A."/>
            <person name="Suzuki Y."/>
            <person name="Arimoto A."/>
            <person name="Ishii H."/>
            <person name="Satoh N."/>
            <person name="Nishiyama T."/>
            <person name="Hasebe M."/>
            <person name="Maruyama T."/>
            <person name="Minagawa J."/>
            <person name="Obokata J."/>
            <person name="Shigenobu S."/>
        </authorList>
    </citation>
    <scope>NUCLEOTIDE SEQUENCE [LARGE SCALE GENOMIC DNA]</scope>
</reference>
<evidence type="ECO:0000259" key="1">
    <source>
        <dbReference type="Pfam" id="PF13843"/>
    </source>
</evidence>
<dbReference type="PANTHER" id="PTHR46599">
    <property type="entry name" value="PIGGYBAC TRANSPOSABLE ELEMENT-DERIVED PROTEIN 4"/>
    <property type="match status" value="1"/>
</dbReference>
<keyword evidence="3" id="KW-1185">Reference proteome</keyword>
<dbReference type="InterPro" id="IPR029526">
    <property type="entry name" value="PGBD"/>
</dbReference>